<gene>
    <name evidence="2" type="ORF">PoB_003359300</name>
</gene>
<dbReference type="Pfam" id="PF00075">
    <property type="entry name" value="RNase_H"/>
    <property type="match status" value="1"/>
</dbReference>
<dbReference type="Gene3D" id="3.30.420.10">
    <property type="entry name" value="Ribonuclease H-like superfamily/Ribonuclease H"/>
    <property type="match status" value="1"/>
</dbReference>
<proteinExistence type="predicted"/>
<dbReference type="Proteomes" id="UP000735302">
    <property type="component" value="Unassembled WGS sequence"/>
</dbReference>
<dbReference type="SUPFAM" id="SSF53098">
    <property type="entry name" value="Ribonuclease H-like"/>
    <property type="match status" value="1"/>
</dbReference>
<comment type="caution">
    <text evidence="2">The sequence shown here is derived from an EMBL/GenBank/DDBJ whole genome shotgun (WGS) entry which is preliminary data.</text>
</comment>
<evidence type="ECO:0000313" key="2">
    <source>
        <dbReference type="EMBL" id="GFO07088.1"/>
    </source>
</evidence>
<dbReference type="PROSITE" id="PS50879">
    <property type="entry name" value="RNASE_H_1"/>
    <property type="match status" value="1"/>
</dbReference>
<dbReference type="CDD" id="cd09276">
    <property type="entry name" value="Rnase_HI_RT_non_LTR"/>
    <property type="match status" value="1"/>
</dbReference>
<dbReference type="InterPro" id="IPR036397">
    <property type="entry name" value="RNaseH_sf"/>
</dbReference>
<reference evidence="2 3" key="1">
    <citation type="journal article" date="2021" name="Elife">
        <title>Chloroplast acquisition without the gene transfer in kleptoplastic sea slugs, Plakobranchus ocellatus.</title>
        <authorList>
            <person name="Maeda T."/>
            <person name="Takahashi S."/>
            <person name="Yoshida T."/>
            <person name="Shimamura S."/>
            <person name="Takaki Y."/>
            <person name="Nagai Y."/>
            <person name="Toyoda A."/>
            <person name="Suzuki Y."/>
            <person name="Arimoto A."/>
            <person name="Ishii H."/>
            <person name="Satoh N."/>
            <person name="Nishiyama T."/>
            <person name="Hasebe M."/>
            <person name="Maruyama T."/>
            <person name="Minagawa J."/>
            <person name="Obokata J."/>
            <person name="Shigenobu S."/>
        </authorList>
    </citation>
    <scope>NUCLEOTIDE SEQUENCE [LARGE SCALE GENOMIC DNA]</scope>
</reference>
<dbReference type="AlphaFoldDB" id="A0AAV4AIL8"/>
<organism evidence="2 3">
    <name type="scientific">Plakobranchus ocellatus</name>
    <dbReference type="NCBI Taxonomy" id="259542"/>
    <lineage>
        <taxon>Eukaryota</taxon>
        <taxon>Metazoa</taxon>
        <taxon>Spiralia</taxon>
        <taxon>Lophotrochozoa</taxon>
        <taxon>Mollusca</taxon>
        <taxon>Gastropoda</taxon>
        <taxon>Heterobranchia</taxon>
        <taxon>Euthyneura</taxon>
        <taxon>Panpulmonata</taxon>
        <taxon>Sacoglossa</taxon>
        <taxon>Placobranchoidea</taxon>
        <taxon>Plakobranchidae</taxon>
        <taxon>Plakobranchus</taxon>
    </lineage>
</organism>
<feature type="domain" description="RNase H type-1" evidence="1">
    <location>
        <begin position="161"/>
        <end position="292"/>
    </location>
</feature>
<protein>
    <submittedName>
        <fullName evidence="2">Pol-like protein</fullName>
    </submittedName>
</protein>
<evidence type="ECO:0000313" key="3">
    <source>
        <dbReference type="Proteomes" id="UP000735302"/>
    </source>
</evidence>
<evidence type="ECO:0000259" key="1">
    <source>
        <dbReference type="PROSITE" id="PS50879"/>
    </source>
</evidence>
<sequence length="578" mass="65889">MKCSQTWAKTSTGEAKEPVENGRRQCVGFGAFVLPSGPSERHLVKSLYAKAGEPSLEHQRIKLAFNYVLKLKSLPRNPCHEVVFEAPLSVAKSEPNLVTNTFEHFKNANISLNIIDNLHVQCPPSWEEHNITVDISLTKQNKENTSELAYQKEFFRIKEKFSNHYALFTDGSKLEEKVAAAAYFPEHPDRSKATRLRDGASVFSAELDGIALALTEIKKLTKYHKNFVIYSDSLSVLQATQSKNFKVINIKRLYNLIRKFPPYVHISFVWIPAHVGIQGNENVDKLAKPALNRASCSGKLICWSDLKPKINAYINSIWQRDWDTEGANKPHEVLPNLGEDLHRRGEGAGRKQEKAMCRLRVGHTWLTQSYLLKNEKQPFCYACDSLYTVRHILIECPDFQDTRRKHFSVTDRRGIFTGEQDPVSRKSRARGRYECQVLERGSEIKESGYAWDTCTKNPGHKSFIPAPKFCLDNMPEECRYQSVADFVKTMMALTVRLRVEYTSRKRPRGYSFYKDRGSDILHTGSGWVCQVISGDGACQCSQCAQSASPFQKWYVNCYLCSHSLSCSLQQRRGMSDQD</sequence>
<keyword evidence="3" id="KW-1185">Reference proteome</keyword>
<dbReference type="EMBL" id="BLXT01003833">
    <property type="protein sequence ID" value="GFO07088.1"/>
    <property type="molecule type" value="Genomic_DNA"/>
</dbReference>
<dbReference type="InterPro" id="IPR012337">
    <property type="entry name" value="RNaseH-like_sf"/>
</dbReference>
<accession>A0AAV4AIL8</accession>
<name>A0AAV4AIL8_9GAST</name>
<dbReference type="GO" id="GO:0004523">
    <property type="term" value="F:RNA-DNA hybrid ribonuclease activity"/>
    <property type="evidence" value="ECO:0007669"/>
    <property type="project" value="InterPro"/>
</dbReference>
<dbReference type="InterPro" id="IPR002156">
    <property type="entry name" value="RNaseH_domain"/>
</dbReference>
<dbReference type="GO" id="GO:0003676">
    <property type="term" value="F:nucleic acid binding"/>
    <property type="evidence" value="ECO:0007669"/>
    <property type="project" value="InterPro"/>
</dbReference>